<dbReference type="EMBL" id="MU003492">
    <property type="protein sequence ID" value="KAF2477635.1"/>
    <property type="molecule type" value="Genomic_DNA"/>
</dbReference>
<gene>
    <name evidence="1" type="ORF">BDR25DRAFT_274932</name>
</gene>
<name>A0ACB6RH19_9PLEO</name>
<proteinExistence type="predicted"/>
<keyword evidence="2" id="KW-1185">Reference proteome</keyword>
<protein>
    <submittedName>
        <fullName evidence="1">FAD/NAD(P)-binding domain-containing protein</fullName>
    </submittedName>
</protein>
<evidence type="ECO:0000313" key="2">
    <source>
        <dbReference type="Proteomes" id="UP000799755"/>
    </source>
</evidence>
<organism evidence="1 2">
    <name type="scientific">Lindgomyces ingoldianus</name>
    <dbReference type="NCBI Taxonomy" id="673940"/>
    <lineage>
        <taxon>Eukaryota</taxon>
        <taxon>Fungi</taxon>
        <taxon>Dikarya</taxon>
        <taxon>Ascomycota</taxon>
        <taxon>Pezizomycotina</taxon>
        <taxon>Dothideomycetes</taxon>
        <taxon>Pleosporomycetidae</taxon>
        <taxon>Pleosporales</taxon>
        <taxon>Lindgomycetaceae</taxon>
        <taxon>Lindgomyces</taxon>
    </lineage>
</organism>
<sequence length="474" mass="53270">MRYSFTLFCLLVSAILFELIEAHPTKPKLPVCIVGAGPAGLTAANRLEKKGLKAVLFEKQPEIGGKCQSYYDEKGIFHPLGAAFYSNATYPETLKVINATGVLSEPFALAGSREQFRFNATTGVIEPLPGLSNPFLLQLFTEIPRYAVLWQKVFAPLSVPSFKKGVPTELTVPGVEWFHNNNFTALPILLVNPLALYGYGDIRVVPALYILQYITPDILTAFIGQHNVYYTDFHKVWLQWAQKSIKSPVYTNTEVTCIERSGSNPVIRYHQQYGHFRKWGHQDCSSIIMAFPPTLHNLKKSGLDYTEDEEEVFGAVGVHNYFSSAVNLKLPFGVSYIANSTSPTVPPPNEGEPVAVLRLSPNSTISTSWSWGPYREFESKKAAHDLLKTTLSKINKDPRDVSAMSVPLNKDDVRVFRKWDYFPHFDSEQLKCGWYEKLNKLQGCKKTYWASGLNGMETVEWAIRAGIDVVDSYF</sequence>
<accession>A0ACB6RH19</accession>
<reference evidence="1" key="1">
    <citation type="journal article" date="2020" name="Stud. Mycol.">
        <title>101 Dothideomycetes genomes: a test case for predicting lifestyles and emergence of pathogens.</title>
        <authorList>
            <person name="Haridas S."/>
            <person name="Albert R."/>
            <person name="Binder M."/>
            <person name="Bloem J."/>
            <person name="Labutti K."/>
            <person name="Salamov A."/>
            <person name="Andreopoulos B."/>
            <person name="Baker S."/>
            <person name="Barry K."/>
            <person name="Bills G."/>
            <person name="Bluhm B."/>
            <person name="Cannon C."/>
            <person name="Castanera R."/>
            <person name="Culley D."/>
            <person name="Daum C."/>
            <person name="Ezra D."/>
            <person name="Gonzalez J."/>
            <person name="Henrissat B."/>
            <person name="Kuo A."/>
            <person name="Liang C."/>
            <person name="Lipzen A."/>
            <person name="Lutzoni F."/>
            <person name="Magnuson J."/>
            <person name="Mondo S."/>
            <person name="Nolan M."/>
            <person name="Ohm R."/>
            <person name="Pangilinan J."/>
            <person name="Park H.-J."/>
            <person name="Ramirez L."/>
            <person name="Alfaro M."/>
            <person name="Sun H."/>
            <person name="Tritt A."/>
            <person name="Yoshinaga Y."/>
            <person name="Zwiers L.-H."/>
            <person name="Turgeon B."/>
            <person name="Goodwin S."/>
            <person name="Spatafora J."/>
            <person name="Crous P."/>
            <person name="Grigoriev I."/>
        </authorList>
    </citation>
    <scope>NUCLEOTIDE SEQUENCE</scope>
    <source>
        <strain evidence="1">ATCC 200398</strain>
    </source>
</reference>
<dbReference type="Proteomes" id="UP000799755">
    <property type="component" value="Unassembled WGS sequence"/>
</dbReference>
<evidence type="ECO:0000313" key="1">
    <source>
        <dbReference type="EMBL" id="KAF2477635.1"/>
    </source>
</evidence>
<comment type="caution">
    <text evidence="1">The sequence shown here is derived from an EMBL/GenBank/DDBJ whole genome shotgun (WGS) entry which is preliminary data.</text>
</comment>